<dbReference type="STRING" id="1194090.SAMN05443144_10779"/>
<evidence type="ECO:0000313" key="6">
    <source>
        <dbReference type="Proteomes" id="UP000184041"/>
    </source>
</evidence>
<dbReference type="GO" id="GO:0070403">
    <property type="term" value="F:NAD+ binding"/>
    <property type="evidence" value="ECO:0007669"/>
    <property type="project" value="InterPro"/>
</dbReference>
<dbReference type="GO" id="GO:0008977">
    <property type="term" value="F:prephenate dehydrogenase (NAD+) activity"/>
    <property type="evidence" value="ECO:0007669"/>
    <property type="project" value="InterPro"/>
</dbReference>
<dbReference type="Gene3D" id="1.10.3660.10">
    <property type="entry name" value="6-phosphogluconate dehydrogenase C-terminal like domain"/>
    <property type="match status" value="1"/>
</dbReference>
<evidence type="ECO:0000256" key="2">
    <source>
        <dbReference type="ARBA" id="ARBA00023002"/>
    </source>
</evidence>
<feature type="domain" description="Prephenate/arogenate dehydrogenase" evidence="4">
    <location>
        <begin position="102"/>
        <end position="365"/>
    </location>
</feature>
<reference evidence="5 6" key="1">
    <citation type="submission" date="2016-11" db="EMBL/GenBank/DDBJ databases">
        <authorList>
            <person name="Jaros S."/>
            <person name="Januszkiewicz K."/>
            <person name="Wedrychowicz H."/>
        </authorList>
    </citation>
    <scope>NUCLEOTIDE SEQUENCE [LARGE SCALE GENOMIC DNA]</scope>
    <source>
        <strain evidence="5 6">DSM 21986</strain>
    </source>
</reference>
<evidence type="ECO:0000259" key="4">
    <source>
        <dbReference type="PROSITE" id="PS51176"/>
    </source>
</evidence>
<dbReference type="EMBL" id="FQUS01000007">
    <property type="protein sequence ID" value="SHF30048.1"/>
    <property type="molecule type" value="Genomic_DNA"/>
</dbReference>
<proteinExistence type="predicted"/>
<dbReference type="Pfam" id="PF20463">
    <property type="entry name" value="PDH_C"/>
    <property type="match status" value="1"/>
</dbReference>
<dbReference type="SUPFAM" id="SSF48179">
    <property type="entry name" value="6-phosphogluconate dehydrogenase C-terminal domain-like"/>
    <property type="match status" value="1"/>
</dbReference>
<keyword evidence="6" id="KW-1185">Reference proteome</keyword>
<dbReference type="InterPro" id="IPR046825">
    <property type="entry name" value="PDH_C"/>
</dbReference>
<dbReference type="PANTHER" id="PTHR21363:SF0">
    <property type="entry name" value="PREPHENATE DEHYDROGENASE [NADP(+)]"/>
    <property type="match status" value="1"/>
</dbReference>
<dbReference type="Pfam" id="PF02153">
    <property type="entry name" value="PDH_N"/>
    <property type="match status" value="1"/>
</dbReference>
<accession>A0A1M5AIE7</accession>
<evidence type="ECO:0000313" key="5">
    <source>
        <dbReference type="EMBL" id="SHF30048.1"/>
    </source>
</evidence>
<dbReference type="InterPro" id="IPR036979">
    <property type="entry name" value="CM_dom_sf"/>
</dbReference>
<dbReference type="InterPro" id="IPR050812">
    <property type="entry name" value="Preph/Arog_dehydrog"/>
</dbReference>
<dbReference type="GO" id="GO:0004665">
    <property type="term" value="F:prephenate dehydrogenase (NADP+) activity"/>
    <property type="evidence" value="ECO:0007669"/>
    <property type="project" value="InterPro"/>
</dbReference>
<protein>
    <recommendedName>
        <fullName evidence="1">chorismate mutase</fullName>
        <ecNumber evidence="1">5.4.99.5</ecNumber>
    </recommendedName>
</protein>
<dbReference type="GO" id="GO:0006571">
    <property type="term" value="P:tyrosine biosynthetic process"/>
    <property type="evidence" value="ECO:0007669"/>
    <property type="project" value="InterPro"/>
</dbReference>
<dbReference type="GO" id="GO:0046417">
    <property type="term" value="P:chorismate metabolic process"/>
    <property type="evidence" value="ECO:0007669"/>
    <property type="project" value="InterPro"/>
</dbReference>
<dbReference type="InterPro" id="IPR002701">
    <property type="entry name" value="CM_II_prokaryot"/>
</dbReference>
<sequence>MTKDEKKLGPQRSRIDEIDRQLLDLLSERSSIVHEVIEKKIRNQLPIFAPKREDDKTDKFRQMAGERGLDPDWAEDFLRMIMASSRASQSSSQFPRATEEPKHVLIVGARGGMGRLYTRIFEQSGHTVYKIDKHNWYELEEMAPKLDLAIVTVPINVTADVIRRLAPKLNKGTVLADFTSNKTDPIEVMKEAHSGPVLGLHPMHGPDVNNLSKQLMVACVGRDEAASAWMVEQARLWGMRVIEADPQKHDHVMHLVQGLRHFVALLHGSFMKTYDLDPRDILEYSSPIYRGELMMTGRIFAQSAELYADIVFANEERRQLLLNFIEHNDRLTRMVKEDDKEGFIKEFEAVTDFFGSFANQALEESGYLIDRLTDRFA</sequence>
<dbReference type="PROSITE" id="PS51176">
    <property type="entry name" value="PDH_ADH"/>
    <property type="match status" value="1"/>
</dbReference>
<dbReference type="RefSeq" id="WP_073062027.1">
    <property type="nucleotide sequence ID" value="NZ_FQUS01000007.1"/>
</dbReference>
<dbReference type="Pfam" id="PF01817">
    <property type="entry name" value="CM_2"/>
    <property type="match status" value="1"/>
</dbReference>
<dbReference type="InterPro" id="IPR003099">
    <property type="entry name" value="Prephen_DH"/>
</dbReference>
<dbReference type="Gene3D" id="3.40.50.720">
    <property type="entry name" value="NAD(P)-binding Rossmann-like Domain"/>
    <property type="match status" value="1"/>
</dbReference>
<evidence type="ECO:0000256" key="1">
    <source>
        <dbReference type="ARBA" id="ARBA00012404"/>
    </source>
</evidence>
<dbReference type="PROSITE" id="PS51168">
    <property type="entry name" value="CHORISMATE_MUT_2"/>
    <property type="match status" value="1"/>
</dbReference>
<dbReference type="InterPro" id="IPR036291">
    <property type="entry name" value="NAD(P)-bd_dom_sf"/>
</dbReference>
<dbReference type="OrthoDB" id="1522519at2"/>
<organism evidence="5 6">
    <name type="scientific">Fodinibius roseus</name>
    <dbReference type="NCBI Taxonomy" id="1194090"/>
    <lineage>
        <taxon>Bacteria</taxon>
        <taxon>Pseudomonadati</taxon>
        <taxon>Balneolota</taxon>
        <taxon>Balneolia</taxon>
        <taxon>Balneolales</taxon>
        <taxon>Balneolaceae</taxon>
        <taxon>Fodinibius</taxon>
    </lineage>
</organism>
<dbReference type="SUPFAM" id="SSF48600">
    <property type="entry name" value="Chorismate mutase II"/>
    <property type="match status" value="1"/>
</dbReference>
<dbReference type="AlphaFoldDB" id="A0A1M5AIE7"/>
<evidence type="ECO:0000259" key="3">
    <source>
        <dbReference type="PROSITE" id="PS51168"/>
    </source>
</evidence>
<dbReference type="GO" id="GO:0004106">
    <property type="term" value="F:chorismate mutase activity"/>
    <property type="evidence" value="ECO:0007669"/>
    <property type="project" value="UniProtKB-EC"/>
</dbReference>
<dbReference type="EC" id="5.4.99.5" evidence="1"/>
<dbReference type="SUPFAM" id="SSF51735">
    <property type="entry name" value="NAD(P)-binding Rossmann-fold domains"/>
    <property type="match status" value="1"/>
</dbReference>
<gene>
    <name evidence="5" type="ORF">SAMN05443144_10779</name>
</gene>
<dbReference type="NCBIfam" id="NF008400">
    <property type="entry name" value="PRK11199.1"/>
    <property type="match status" value="1"/>
</dbReference>
<dbReference type="Proteomes" id="UP000184041">
    <property type="component" value="Unassembled WGS sequence"/>
</dbReference>
<dbReference type="InterPro" id="IPR008927">
    <property type="entry name" value="6-PGluconate_DH-like_C_sf"/>
</dbReference>
<feature type="domain" description="Chorismate mutase" evidence="3">
    <location>
        <begin position="2"/>
        <end position="93"/>
    </location>
</feature>
<name>A0A1M5AIE7_9BACT</name>
<dbReference type="InterPro" id="IPR046826">
    <property type="entry name" value="PDH_N"/>
</dbReference>
<keyword evidence="2" id="KW-0560">Oxidoreductase</keyword>
<dbReference type="InterPro" id="IPR036263">
    <property type="entry name" value="Chorismate_II_sf"/>
</dbReference>
<dbReference type="Gene3D" id="1.20.59.10">
    <property type="entry name" value="Chorismate mutase"/>
    <property type="match status" value="1"/>
</dbReference>
<dbReference type="SMART" id="SM00830">
    <property type="entry name" value="CM_2"/>
    <property type="match status" value="1"/>
</dbReference>
<dbReference type="PANTHER" id="PTHR21363">
    <property type="entry name" value="PREPHENATE DEHYDROGENASE"/>
    <property type="match status" value="1"/>
</dbReference>